<comment type="similarity">
    <text evidence="1">Belongs to the GST superfamily.</text>
</comment>
<dbReference type="InterPro" id="IPR036249">
    <property type="entry name" value="Thioredoxin-like_sf"/>
</dbReference>
<gene>
    <name evidence="3" type="ORF">DKX38_026054</name>
</gene>
<evidence type="ECO:0000259" key="2">
    <source>
        <dbReference type="Pfam" id="PF02798"/>
    </source>
</evidence>
<keyword evidence="1" id="KW-0963">Cytoplasm</keyword>
<comment type="caution">
    <text evidence="3">The sequence shown here is derived from an EMBL/GenBank/DDBJ whole genome shotgun (WGS) entry which is preliminary data.</text>
</comment>
<dbReference type="InterPro" id="IPR004045">
    <property type="entry name" value="Glutathione_S-Trfase_N"/>
</dbReference>
<dbReference type="Pfam" id="PF02798">
    <property type="entry name" value="GST_N"/>
    <property type="match status" value="1"/>
</dbReference>
<dbReference type="InterPro" id="IPR036282">
    <property type="entry name" value="Glutathione-S-Trfase_C_sf"/>
</dbReference>
<keyword evidence="4" id="KW-1185">Reference proteome</keyword>
<dbReference type="Proteomes" id="UP000326939">
    <property type="component" value="Chromosome 16"/>
</dbReference>
<evidence type="ECO:0000256" key="1">
    <source>
        <dbReference type="RuleBase" id="RU369102"/>
    </source>
</evidence>
<dbReference type="EC" id="2.5.1.18" evidence="1"/>
<dbReference type="InterPro" id="IPR045073">
    <property type="entry name" value="Omega/Tau-like"/>
</dbReference>
<dbReference type="SUPFAM" id="SSF52833">
    <property type="entry name" value="Thioredoxin-like"/>
    <property type="match status" value="1"/>
</dbReference>
<dbReference type="Gene3D" id="3.40.30.10">
    <property type="entry name" value="Glutaredoxin"/>
    <property type="match status" value="1"/>
</dbReference>
<name>A0A5N5JWK6_9ROSI</name>
<comment type="function">
    <text evidence="1">Is involved in the conjugation of reduced glutathione to a wide number of exogenous and endogenous hydrophobic electrophiles.</text>
</comment>
<evidence type="ECO:0000313" key="3">
    <source>
        <dbReference type="EMBL" id="KAB5521735.1"/>
    </source>
</evidence>
<comment type="subcellular location">
    <subcellularLocation>
        <location evidence="1">Cytoplasm</location>
        <location evidence="1">Cytosol</location>
    </subcellularLocation>
</comment>
<dbReference type="SUPFAM" id="SSF47616">
    <property type="entry name" value="GST C-terminal domain-like"/>
    <property type="match status" value="1"/>
</dbReference>
<dbReference type="Gene3D" id="1.20.1050.10">
    <property type="match status" value="1"/>
</dbReference>
<reference evidence="4" key="1">
    <citation type="journal article" date="2019" name="Gigascience">
        <title>De novo genome assembly of the endangered Acer yangbiense, a plant species with extremely small populations endemic to Yunnan Province, China.</title>
        <authorList>
            <person name="Yang J."/>
            <person name="Wariss H.M."/>
            <person name="Tao L."/>
            <person name="Zhang R."/>
            <person name="Yun Q."/>
            <person name="Hollingsworth P."/>
            <person name="Dao Z."/>
            <person name="Luo G."/>
            <person name="Guo H."/>
            <person name="Ma Y."/>
            <person name="Sun W."/>
        </authorList>
    </citation>
    <scope>NUCLEOTIDE SEQUENCE [LARGE SCALE GENOMIC DNA]</scope>
    <source>
        <strain evidence="4">cv. br00</strain>
    </source>
</reference>
<proteinExistence type="inferred from homology"/>
<dbReference type="GO" id="GO:0004364">
    <property type="term" value="F:glutathione transferase activity"/>
    <property type="evidence" value="ECO:0007669"/>
    <property type="project" value="UniProtKB-UniRule"/>
</dbReference>
<comment type="catalytic activity">
    <reaction evidence="1">
        <text>RX + glutathione = an S-substituted glutathione + a halide anion + H(+)</text>
        <dbReference type="Rhea" id="RHEA:16437"/>
        <dbReference type="ChEBI" id="CHEBI:15378"/>
        <dbReference type="ChEBI" id="CHEBI:16042"/>
        <dbReference type="ChEBI" id="CHEBI:17792"/>
        <dbReference type="ChEBI" id="CHEBI:57925"/>
        <dbReference type="ChEBI" id="CHEBI:90779"/>
        <dbReference type="EC" id="2.5.1.18"/>
    </reaction>
</comment>
<dbReference type="GO" id="GO:0005829">
    <property type="term" value="C:cytosol"/>
    <property type="evidence" value="ECO:0007669"/>
    <property type="project" value="UniProtKB-SubCell"/>
</dbReference>
<dbReference type="GO" id="GO:0006749">
    <property type="term" value="P:glutathione metabolic process"/>
    <property type="evidence" value="ECO:0007669"/>
    <property type="project" value="TreeGrafter"/>
</dbReference>
<dbReference type="EMBL" id="VDCV01000016">
    <property type="protein sequence ID" value="KAB5521735.1"/>
    <property type="molecule type" value="Genomic_DNA"/>
</dbReference>
<dbReference type="PANTHER" id="PTHR11260">
    <property type="entry name" value="GLUTATHIONE S-TRANSFERASE, GST, SUPERFAMILY, GST DOMAIN CONTAINING"/>
    <property type="match status" value="1"/>
</dbReference>
<feature type="domain" description="GST N-terminal" evidence="2">
    <location>
        <begin position="95"/>
        <end position="137"/>
    </location>
</feature>
<accession>A0A5N5JWK6</accession>
<sequence>MENNCESLIIVEHIDEVRKDKAPLLPSDLYERTHSIICADFPNVSVLAIGGEAKKVADWLARASRGSYYASDWVSNPSPESPFGMGVRIALEEASPFGMGVRIALEEEGVNYEYTEQDLRNKSPLLLQMKPVYKKVPSSHSQWETKLNPGSGDFVDKKAMTVKGQEKNDFISSLKLLVGELGDEPYFGRDKLGSVHVALIAFYCWFHGYETYGKFRIEVECDL</sequence>
<organism evidence="3 4">
    <name type="scientific">Salix brachista</name>
    <dbReference type="NCBI Taxonomy" id="2182728"/>
    <lineage>
        <taxon>Eukaryota</taxon>
        <taxon>Viridiplantae</taxon>
        <taxon>Streptophyta</taxon>
        <taxon>Embryophyta</taxon>
        <taxon>Tracheophyta</taxon>
        <taxon>Spermatophyta</taxon>
        <taxon>Magnoliopsida</taxon>
        <taxon>eudicotyledons</taxon>
        <taxon>Gunneridae</taxon>
        <taxon>Pentapetalae</taxon>
        <taxon>rosids</taxon>
        <taxon>fabids</taxon>
        <taxon>Malpighiales</taxon>
        <taxon>Salicaceae</taxon>
        <taxon>Saliceae</taxon>
        <taxon>Salix</taxon>
    </lineage>
</organism>
<dbReference type="PANTHER" id="PTHR11260:SF781">
    <property type="entry name" value="GLUTATHIONE S-TRANSFERASE U19"/>
    <property type="match status" value="1"/>
</dbReference>
<protein>
    <recommendedName>
        <fullName evidence="1">Glutathione S-transferase</fullName>
        <ecNumber evidence="1">2.5.1.18</ecNumber>
    </recommendedName>
</protein>
<keyword evidence="1" id="KW-0808">Transferase</keyword>
<evidence type="ECO:0000313" key="4">
    <source>
        <dbReference type="Proteomes" id="UP000326939"/>
    </source>
</evidence>
<dbReference type="AlphaFoldDB" id="A0A5N5JWK6"/>